<organism evidence="3 4">
    <name type="scientific">Armillaria solidipes</name>
    <dbReference type="NCBI Taxonomy" id="1076256"/>
    <lineage>
        <taxon>Eukaryota</taxon>
        <taxon>Fungi</taxon>
        <taxon>Dikarya</taxon>
        <taxon>Basidiomycota</taxon>
        <taxon>Agaricomycotina</taxon>
        <taxon>Agaricomycetes</taxon>
        <taxon>Agaricomycetidae</taxon>
        <taxon>Agaricales</taxon>
        <taxon>Marasmiineae</taxon>
        <taxon>Physalacriaceae</taxon>
        <taxon>Armillaria</taxon>
    </lineage>
</organism>
<dbReference type="SUPFAM" id="SSF50978">
    <property type="entry name" value="WD40 repeat-like"/>
    <property type="match status" value="1"/>
</dbReference>
<proteinExistence type="predicted"/>
<name>A0A2H3CF58_9AGAR</name>
<accession>A0A2H3CF58</accession>
<keyword evidence="2" id="KW-0812">Transmembrane</keyword>
<dbReference type="PANTHER" id="PTHR19879">
    <property type="entry name" value="TRANSCRIPTION INITIATION FACTOR TFIID"/>
    <property type="match status" value="1"/>
</dbReference>
<dbReference type="PROSITE" id="PS50294">
    <property type="entry name" value="WD_REPEATS_REGION"/>
    <property type="match status" value="1"/>
</dbReference>
<evidence type="ECO:0000313" key="3">
    <source>
        <dbReference type="EMBL" id="PBK77842.1"/>
    </source>
</evidence>
<dbReference type="InterPro" id="IPR015943">
    <property type="entry name" value="WD40/YVTN_repeat-like_dom_sf"/>
</dbReference>
<dbReference type="Pfam" id="PF00400">
    <property type="entry name" value="WD40"/>
    <property type="match status" value="2"/>
</dbReference>
<evidence type="ECO:0000313" key="4">
    <source>
        <dbReference type="Proteomes" id="UP000218334"/>
    </source>
</evidence>
<evidence type="ECO:0000256" key="2">
    <source>
        <dbReference type="SAM" id="Phobius"/>
    </source>
</evidence>
<dbReference type="AlphaFoldDB" id="A0A2H3CF58"/>
<sequence length="597" mass="65899">MSTYKDYELLTCLEGNGAVNALAFWQNGQVLISGGDDQTVHCWDLRTGTCCQTVKDHHWGQVVAIDIMNNAGPNDSLPTVLFVGTGRGIVSLIPMSKRMPGIQSFLQEFNTQHATTIEMFEDPVEAQALDPINRHFAVASHAGTVKVYSIQDYAALTLLWEKDIGDIPCNVSFYGNNNDELLIHTLYNSESLLFGAQSGDAIAPALQLSGGIGSATLSPDHKAMAVHNLVNNNFDLYRPIQSIAPISLDIGARSRLPKKSAFAEENTRMLVCGGEDGTVHIFDVSTGKSVQTLEHDSDTSTIYAVATYSSRDQHFLASGETGTSSQIYVWSKPTDLKIHEKQQHLQQEINEAEAAKRVAAVEAVWEAHMAQLQAEGAKVYLYLPSEVLLGIFGLFMLFLLRNEIWNAKMKLDRIFNFGCAAIRFSVITHPDLLLAGAGTGQAPLWQVRAPIFTFPLIIISLSHLREEYVAIQAPTTTPSLSLLTPQYAICPYPHALTHVVFLVRTRIIPDGAQSSRMYLPVLAVPSELLLACIPSFGVEADKIILGAVVEYTRRIPPRRNCFEVWKGRVRVGARCYRRGPDVKLELLDPAKHRFKGR</sequence>
<dbReference type="EMBL" id="KZ293415">
    <property type="protein sequence ID" value="PBK77842.1"/>
    <property type="molecule type" value="Genomic_DNA"/>
</dbReference>
<keyword evidence="1" id="KW-0853">WD repeat</keyword>
<feature type="repeat" description="WD" evidence="1">
    <location>
        <begin position="19"/>
        <end position="53"/>
    </location>
</feature>
<protein>
    <submittedName>
        <fullName evidence="3">WD40 repeat-like protein</fullName>
    </submittedName>
</protein>
<dbReference type="Proteomes" id="UP000218334">
    <property type="component" value="Unassembled WGS sequence"/>
</dbReference>
<gene>
    <name evidence="3" type="ORF">ARMSODRAFT_968135</name>
</gene>
<reference evidence="4" key="1">
    <citation type="journal article" date="2017" name="Nat. Ecol. Evol.">
        <title>Genome expansion and lineage-specific genetic innovations in the forest pathogenic fungi Armillaria.</title>
        <authorList>
            <person name="Sipos G."/>
            <person name="Prasanna A.N."/>
            <person name="Walter M.C."/>
            <person name="O'Connor E."/>
            <person name="Balint B."/>
            <person name="Krizsan K."/>
            <person name="Kiss B."/>
            <person name="Hess J."/>
            <person name="Varga T."/>
            <person name="Slot J."/>
            <person name="Riley R."/>
            <person name="Boka B."/>
            <person name="Rigling D."/>
            <person name="Barry K."/>
            <person name="Lee J."/>
            <person name="Mihaltcheva S."/>
            <person name="LaButti K."/>
            <person name="Lipzen A."/>
            <person name="Waldron R."/>
            <person name="Moloney N.M."/>
            <person name="Sperisen C."/>
            <person name="Kredics L."/>
            <person name="Vagvoelgyi C."/>
            <person name="Patrignani A."/>
            <person name="Fitzpatrick D."/>
            <person name="Nagy I."/>
            <person name="Doyle S."/>
            <person name="Anderson J.B."/>
            <person name="Grigoriev I.V."/>
            <person name="Gueldener U."/>
            <person name="Muensterkoetter M."/>
            <person name="Nagy L.G."/>
        </authorList>
    </citation>
    <scope>NUCLEOTIDE SEQUENCE [LARGE SCALE GENOMIC DNA]</scope>
    <source>
        <strain evidence="4">28-4</strain>
    </source>
</reference>
<dbReference type="SMART" id="SM00320">
    <property type="entry name" value="WD40"/>
    <property type="match status" value="4"/>
</dbReference>
<keyword evidence="2" id="KW-0472">Membrane</keyword>
<keyword evidence="4" id="KW-1185">Reference proteome</keyword>
<feature type="transmembrane region" description="Helical" evidence="2">
    <location>
        <begin position="379"/>
        <end position="400"/>
    </location>
</feature>
<dbReference type="STRING" id="1076256.A0A2H3CF58"/>
<dbReference type="PROSITE" id="PS50082">
    <property type="entry name" value="WD_REPEATS_2"/>
    <property type="match status" value="1"/>
</dbReference>
<dbReference type="InterPro" id="IPR036322">
    <property type="entry name" value="WD40_repeat_dom_sf"/>
</dbReference>
<keyword evidence="2" id="KW-1133">Transmembrane helix</keyword>
<evidence type="ECO:0000256" key="1">
    <source>
        <dbReference type="PROSITE-ProRule" id="PRU00221"/>
    </source>
</evidence>
<dbReference type="InterPro" id="IPR001680">
    <property type="entry name" value="WD40_rpt"/>
</dbReference>
<dbReference type="PANTHER" id="PTHR19879:SF9">
    <property type="entry name" value="TRANSCRIPTION INITIATION FACTOR TFIID SUBUNIT 5"/>
    <property type="match status" value="1"/>
</dbReference>
<dbReference type="Gene3D" id="2.130.10.10">
    <property type="entry name" value="YVTN repeat-like/Quinoprotein amine dehydrogenase"/>
    <property type="match status" value="2"/>
</dbReference>